<dbReference type="Proteomes" id="UP000429232">
    <property type="component" value="Chromosome"/>
</dbReference>
<accession>A0A7T7JHL7</accession>
<gene>
    <name evidence="2" type="ORF">GO620_004250</name>
</gene>
<protein>
    <submittedName>
        <fullName evidence="2">PH domain-containing protein</fullName>
    </submittedName>
</protein>
<evidence type="ECO:0000313" key="3">
    <source>
        <dbReference type="Proteomes" id="UP000429232"/>
    </source>
</evidence>
<dbReference type="InterPro" id="IPR009589">
    <property type="entry name" value="PH_YyaB-like"/>
</dbReference>
<dbReference type="Pfam" id="PF06713">
    <property type="entry name" value="bPH_4"/>
    <property type="match status" value="1"/>
</dbReference>
<name>A0A7T7JHL7_9SPHI</name>
<dbReference type="GO" id="GO:0030153">
    <property type="term" value="P:bacteriocin immunity"/>
    <property type="evidence" value="ECO:0007669"/>
    <property type="project" value="InterPro"/>
</dbReference>
<dbReference type="RefSeq" id="WP_200230654.1">
    <property type="nucleotide sequence ID" value="NZ_CP066775.1"/>
</dbReference>
<evidence type="ECO:0000259" key="1">
    <source>
        <dbReference type="Pfam" id="PF06713"/>
    </source>
</evidence>
<keyword evidence="3" id="KW-1185">Reference proteome</keyword>
<sequence length="92" mass="10417">MVITLSMIGFTRYTIDGMNLNVRCGILINKNIDINTITRITENNGFLSAPALSSDRIEVFYNRYDSVVISPKNKKLFAEHLKQINPIIVVES</sequence>
<organism evidence="2 3">
    <name type="scientific">Mucilaginibacter ginkgonis</name>
    <dbReference type="NCBI Taxonomy" id="2682091"/>
    <lineage>
        <taxon>Bacteria</taxon>
        <taxon>Pseudomonadati</taxon>
        <taxon>Bacteroidota</taxon>
        <taxon>Sphingobacteriia</taxon>
        <taxon>Sphingobacteriales</taxon>
        <taxon>Sphingobacteriaceae</taxon>
        <taxon>Mucilaginibacter</taxon>
    </lineage>
</organism>
<dbReference type="AlphaFoldDB" id="A0A7T7JHL7"/>
<dbReference type="EMBL" id="CP066775">
    <property type="protein sequence ID" value="QQL50678.1"/>
    <property type="molecule type" value="Genomic_DNA"/>
</dbReference>
<feature type="domain" description="Uncharacterized protein YyaB-like PH" evidence="1">
    <location>
        <begin position="11"/>
        <end position="85"/>
    </location>
</feature>
<proteinExistence type="predicted"/>
<evidence type="ECO:0000313" key="2">
    <source>
        <dbReference type="EMBL" id="QQL50678.1"/>
    </source>
</evidence>
<dbReference type="KEGG" id="mgik:GO620_004250"/>
<reference evidence="2 3" key="1">
    <citation type="submission" date="2020-12" db="EMBL/GenBank/DDBJ databases">
        <title>HMF7856_wgs.fasta genome submission.</title>
        <authorList>
            <person name="Kang H."/>
            <person name="Kim H."/>
            <person name="Joh K."/>
        </authorList>
    </citation>
    <scope>NUCLEOTIDE SEQUENCE [LARGE SCALE GENOMIC DNA]</scope>
    <source>
        <strain evidence="2 3">HMF7856</strain>
    </source>
</reference>